<comment type="catalytic activity">
    <reaction evidence="1">
        <text>Hydrolysis of terminal non-reducing alpha-L-rhamnose residues in alpha-L-rhamnosides.</text>
        <dbReference type="EC" id="3.2.1.40"/>
    </reaction>
</comment>
<accession>A0A543B9V2</accession>
<evidence type="ECO:0000259" key="4">
    <source>
        <dbReference type="Pfam" id="PF05592"/>
    </source>
</evidence>
<feature type="domain" description="Alpha-L-rhamnosidase C-terminal" evidence="7">
    <location>
        <begin position="788"/>
        <end position="859"/>
    </location>
</feature>
<dbReference type="InterPro" id="IPR013783">
    <property type="entry name" value="Ig-like_fold"/>
</dbReference>
<dbReference type="EC" id="3.2.1.40" evidence="2"/>
<evidence type="ECO:0000313" key="9">
    <source>
        <dbReference type="Proteomes" id="UP000317209"/>
    </source>
</evidence>
<dbReference type="InterPro" id="IPR012341">
    <property type="entry name" value="6hp_glycosidase-like_sf"/>
</dbReference>
<dbReference type="InterPro" id="IPR035396">
    <property type="entry name" value="Bac_rhamnosid6H"/>
</dbReference>
<feature type="domain" description="Bacterial alpha-L-rhamnosidase N-terminal" evidence="5">
    <location>
        <begin position="160"/>
        <end position="328"/>
    </location>
</feature>
<dbReference type="Pfam" id="PF05592">
    <property type="entry name" value="Bac_rhamnosid"/>
    <property type="match status" value="1"/>
</dbReference>
<dbReference type="SUPFAM" id="SSF48208">
    <property type="entry name" value="Six-hairpin glycosidases"/>
    <property type="match status" value="1"/>
</dbReference>
<dbReference type="PIRSF" id="PIRSF010631">
    <property type="entry name" value="A-rhamnsds"/>
    <property type="match status" value="1"/>
</dbReference>
<sequence>MLEPYALRTDGQADPQGIVAAPSFSWRLRSARRGARQVAYRVVVSVRLPGGGSARVWDSGRIESSLTTGAHYGGAPLSSSADYDWLLAVEDEGGDVVERTGRFATGIVHADEWAAAWIGRNPVFQQVALPPQDTDISFTVNKLQPVRRFVRHFDLEAVPATAKVHASAQGIYRLYVNGRRVGADELAPGWTEYRDRITYQSWDVTGHLRPGRNSIAALLGDGWYVGFIGTDRRHQAQHYGKQPALLVQLMMDAGDGGRSVIGTDDRWSESASDILYADMLMGQYEDSRRAQPDWHLPTCDLTGWSSAAVVGTDVDRLTPEVDPGVRATKVLPAISVEERAPRRHIVDFGQNLVGRVRLTVRGQAAGTRIQLDHAEVLDEGELYTANLRTAEPRDVFWTNGDAEQTFEPRFTLHGFRFAEVQGLAGPLQAADVEAVVLHNDVEFLGEFSSSDAPLDRLFQNISWGLRGNFVSIPTDCPQRDERLGWLADAQVFAPTALALADVGPLLRRWMRDVRSAQNDDGAFPDIAPHLIHLREGAPAWGDGGVTIPWSIHRATGDLAVLEEAADSMMAWVRHIERHNPSLIWRTQVGNDYGDWLQIGEETRKDVLSTAYFAHSADLTARTLRKLGRDAEASEFEELRARIAATFRDAFVAPDGTVAGDTQGSYLLALAFGLYRDAAEKDRLAERLVETVVRREVSLTTGFVTVGLLCPVLAEVGREDLAFRLLHNDRYPSWLFSVNNGATTIWERWDGWTPEHGFQSARMNSFNHYSLGSVGAWFLSGILGITQTSESAGYSEIALAPRLDPFLQHARGALETPRGRVESAWRREGAEIAWTITVPPGGAVIAHLPCRTPSEITEGGENATHSQGVTLMDPGPESTRLRLESGTFNFRFPPG</sequence>
<evidence type="ECO:0000259" key="6">
    <source>
        <dbReference type="Pfam" id="PF17389"/>
    </source>
</evidence>
<dbReference type="InterPro" id="IPR035398">
    <property type="entry name" value="Bac_rhamnosid_C"/>
</dbReference>
<comment type="caution">
    <text evidence="8">The sequence shown here is derived from an EMBL/GenBank/DDBJ whole genome shotgun (WGS) entry which is preliminary data.</text>
</comment>
<dbReference type="InterPro" id="IPR008902">
    <property type="entry name" value="Rhamnosid_concanavalin"/>
</dbReference>
<dbReference type="Gene3D" id="2.60.120.260">
    <property type="entry name" value="Galactose-binding domain-like"/>
    <property type="match status" value="2"/>
</dbReference>
<dbReference type="Pfam" id="PF17389">
    <property type="entry name" value="Bac_rhamnosid6H"/>
    <property type="match status" value="1"/>
</dbReference>
<dbReference type="EMBL" id="VFOX01000002">
    <property type="protein sequence ID" value="TQL81523.1"/>
    <property type="molecule type" value="Genomic_DNA"/>
</dbReference>
<protein>
    <recommendedName>
        <fullName evidence="2">alpha-L-rhamnosidase</fullName>
        <ecNumber evidence="2">3.2.1.40</ecNumber>
    </recommendedName>
</protein>
<dbReference type="Pfam" id="PF08531">
    <property type="entry name" value="Bac_rhamnosid_N"/>
    <property type="match status" value="1"/>
</dbReference>
<dbReference type="InterPro" id="IPR013737">
    <property type="entry name" value="Bac_rhamnosid_N"/>
</dbReference>
<evidence type="ECO:0000259" key="5">
    <source>
        <dbReference type="Pfam" id="PF08531"/>
    </source>
</evidence>
<feature type="domain" description="Alpha-L-rhamnosidase concanavalin-like" evidence="4">
    <location>
        <begin position="340"/>
        <end position="438"/>
    </location>
</feature>
<gene>
    <name evidence="8" type="ORF">FB560_2995</name>
</gene>
<name>A0A543B9V2_9MICO</name>
<dbReference type="GO" id="GO:0030596">
    <property type="term" value="F:alpha-L-rhamnosidase activity"/>
    <property type="evidence" value="ECO:0007669"/>
    <property type="project" value="UniProtKB-EC"/>
</dbReference>
<evidence type="ECO:0000256" key="2">
    <source>
        <dbReference type="ARBA" id="ARBA00012652"/>
    </source>
</evidence>
<dbReference type="GO" id="GO:0005975">
    <property type="term" value="P:carbohydrate metabolic process"/>
    <property type="evidence" value="ECO:0007669"/>
    <property type="project" value="InterPro"/>
</dbReference>
<organism evidence="8 9">
    <name type="scientific">Microbacterium saperdae</name>
    <dbReference type="NCBI Taxonomy" id="69368"/>
    <lineage>
        <taxon>Bacteria</taxon>
        <taxon>Bacillati</taxon>
        <taxon>Actinomycetota</taxon>
        <taxon>Actinomycetes</taxon>
        <taxon>Micrococcales</taxon>
        <taxon>Microbacteriaceae</taxon>
        <taxon>Microbacterium</taxon>
    </lineage>
</organism>
<dbReference type="Gene3D" id="1.50.10.10">
    <property type="match status" value="1"/>
</dbReference>
<evidence type="ECO:0000313" key="8">
    <source>
        <dbReference type="EMBL" id="TQL81523.1"/>
    </source>
</evidence>
<dbReference type="AlphaFoldDB" id="A0A543B9V2"/>
<dbReference type="Gene3D" id="2.60.40.10">
    <property type="entry name" value="Immunoglobulins"/>
    <property type="match status" value="1"/>
</dbReference>
<dbReference type="Proteomes" id="UP000317209">
    <property type="component" value="Unassembled WGS sequence"/>
</dbReference>
<feature type="domain" description="Alpha-L-rhamnosidase six-hairpin glycosidase" evidence="6">
    <location>
        <begin position="444"/>
        <end position="779"/>
    </location>
</feature>
<dbReference type="RefSeq" id="WP_141873311.1">
    <property type="nucleotide sequence ID" value="NZ_VFOX01000002.1"/>
</dbReference>
<dbReference type="OrthoDB" id="9761045at2"/>
<dbReference type="Pfam" id="PF25788">
    <property type="entry name" value="Ig_Rha78A_N"/>
    <property type="match status" value="1"/>
</dbReference>
<proteinExistence type="predicted"/>
<dbReference type="Pfam" id="PF17390">
    <property type="entry name" value="Bac_rhamnosid_C"/>
    <property type="match status" value="1"/>
</dbReference>
<keyword evidence="3" id="KW-0378">Hydrolase</keyword>
<dbReference type="PANTHER" id="PTHR33307">
    <property type="entry name" value="ALPHA-RHAMNOSIDASE (EUROFUNG)"/>
    <property type="match status" value="1"/>
</dbReference>
<dbReference type="InterPro" id="IPR016007">
    <property type="entry name" value="Alpha_rhamnosid"/>
</dbReference>
<evidence type="ECO:0000259" key="7">
    <source>
        <dbReference type="Pfam" id="PF17390"/>
    </source>
</evidence>
<dbReference type="InterPro" id="IPR008928">
    <property type="entry name" value="6-hairpin_glycosidase_sf"/>
</dbReference>
<dbReference type="PANTHER" id="PTHR33307:SF6">
    <property type="entry name" value="ALPHA-RHAMNOSIDASE (EUROFUNG)-RELATED"/>
    <property type="match status" value="1"/>
</dbReference>
<keyword evidence="9" id="KW-1185">Reference proteome</keyword>
<dbReference type="Gene3D" id="2.60.420.10">
    <property type="entry name" value="Maltose phosphorylase, domain 3"/>
    <property type="match status" value="1"/>
</dbReference>
<reference evidence="8 9" key="1">
    <citation type="submission" date="2019-06" db="EMBL/GenBank/DDBJ databases">
        <title>Sequencing the genomes of 1000 actinobacteria strains.</title>
        <authorList>
            <person name="Klenk H.-P."/>
        </authorList>
    </citation>
    <scope>NUCLEOTIDE SEQUENCE [LARGE SCALE GENOMIC DNA]</scope>
    <source>
        <strain evidence="8 9">DSM 20169</strain>
    </source>
</reference>
<evidence type="ECO:0000256" key="1">
    <source>
        <dbReference type="ARBA" id="ARBA00001445"/>
    </source>
</evidence>
<evidence type="ECO:0000256" key="3">
    <source>
        <dbReference type="ARBA" id="ARBA00022801"/>
    </source>
</evidence>